<sequence length="16" mass="1693">MELAFLTLTRGVSPAS</sequence>
<keyword evidence="2" id="KW-1185">Reference proteome</keyword>
<evidence type="ECO:0000313" key="2">
    <source>
        <dbReference type="Proteomes" id="UP000018144"/>
    </source>
</evidence>
<name>U4LGC3_PYROM</name>
<organism evidence="1 2">
    <name type="scientific">Pyronema omphalodes (strain CBS 100304)</name>
    <name type="common">Pyronema confluens</name>
    <dbReference type="NCBI Taxonomy" id="1076935"/>
    <lineage>
        <taxon>Eukaryota</taxon>
        <taxon>Fungi</taxon>
        <taxon>Dikarya</taxon>
        <taxon>Ascomycota</taxon>
        <taxon>Pezizomycotina</taxon>
        <taxon>Pezizomycetes</taxon>
        <taxon>Pezizales</taxon>
        <taxon>Pyronemataceae</taxon>
        <taxon>Pyronema</taxon>
    </lineage>
</organism>
<reference evidence="1 2" key="1">
    <citation type="journal article" date="2013" name="PLoS Genet.">
        <title>The genome and development-dependent transcriptomes of Pyronema confluens: a window into fungal evolution.</title>
        <authorList>
            <person name="Traeger S."/>
            <person name="Altegoer F."/>
            <person name="Freitag M."/>
            <person name="Gabaldon T."/>
            <person name="Kempken F."/>
            <person name="Kumar A."/>
            <person name="Marcet-Houben M."/>
            <person name="Poggeler S."/>
            <person name="Stajich J.E."/>
            <person name="Nowrousian M."/>
        </authorList>
    </citation>
    <scope>NUCLEOTIDE SEQUENCE [LARGE SCALE GENOMIC DNA]</scope>
    <source>
        <strain evidence="2">CBS 100304</strain>
        <tissue evidence="1">Vegetative mycelium</tissue>
    </source>
</reference>
<gene>
    <name evidence="1" type="ORF">PCON_01298</name>
</gene>
<protein>
    <submittedName>
        <fullName evidence="1">Uncharacterized protein</fullName>
    </submittedName>
</protein>
<dbReference type="Proteomes" id="UP000018144">
    <property type="component" value="Unassembled WGS sequence"/>
</dbReference>
<dbReference type="EMBL" id="HF936128">
    <property type="protein sequence ID" value="CCX15034.1"/>
    <property type="molecule type" value="Genomic_DNA"/>
</dbReference>
<accession>U4LGC3</accession>
<proteinExistence type="predicted"/>
<evidence type="ECO:0000313" key="1">
    <source>
        <dbReference type="EMBL" id="CCX15034.1"/>
    </source>
</evidence>
<dbReference type="AlphaFoldDB" id="U4LGC3"/>